<evidence type="ECO:0000313" key="1">
    <source>
        <dbReference type="EMBL" id="REL30698.1"/>
    </source>
</evidence>
<protein>
    <submittedName>
        <fullName evidence="1">Uncharacterized protein</fullName>
    </submittedName>
</protein>
<gene>
    <name evidence="1" type="ORF">DXX94_08205</name>
</gene>
<evidence type="ECO:0000313" key="2">
    <source>
        <dbReference type="Proteomes" id="UP000256899"/>
    </source>
</evidence>
<comment type="caution">
    <text evidence="1">The sequence shown here is derived from an EMBL/GenBank/DDBJ whole genome shotgun (WGS) entry which is preliminary data.</text>
</comment>
<accession>A0A3E0U188</accession>
<name>A0A3E0U188_9GAMM</name>
<sequence length="55" mass="6631">MVLANNVMQYQAHYSNWVEKQIAHFGFDSGDNYVRFCYDHLALVKIQWRHKYSHA</sequence>
<dbReference type="Proteomes" id="UP000256899">
    <property type="component" value="Unassembled WGS sequence"/>
</dbReference>
<keyword evidence="2" id="KW-1185">Reference proteome</keyword>
<reference evidence="2" key="1">
    <citation type="submission" date="2018-08" db="EMBL/GenBank/DDBJ databases">
        <title>Thalassotalea euphylliae genome.</title>
        <authorList>
            <person name="Summers S."/>
            <person name="Rice S.A."/>
            <person name="Freckelton M.L."/>
            <person name="Nedved B.T."/>
            <person name="Hadfield M.G."/>
        </authorList>
    </citation>
    <scope>NUCLEOTIDE SEQUENCE [LARGE SCALE GENOMIC DNA]</scope>
    <source>
        <strain evidence="2">H3</strain>
    </source>
</reference>
<dbReference type="EMBL" id="QUOT01000001">
    <property type="protein sequence ID" value="REL30698.1"/>
    <property type="molecule type" value="Genomic_DNA"/>
</dbReference>
<organism evidence="1 2">
    <name type="scientific">Thalassotalea euphylliae</name>
    <dbReference type="NCBI Taxonomy" id="1655234"/>
    <lineage>
        <taxon>Bacteria</taxon>
        <taxon>Pseudomonadati</taxon>
        <taxon>Pseudomonadota</taxon>
        <taxon>Gammaproteobacteria</taxon>
        <taxon>Alteromonadales</taxon>
        <taxon>Colwelliaceae</taxon>
        <taxon>Thalassotalea</taxon>
    </lineage>
</organism>
<dbReference type="AlphaFoldDB" id="A0A3E0U188"/>
<proteinExistence type="predicted"/>